<dbReference type="GO" id="GO:0003942">
    <property type="term" value="F:N-acetyl-gamma-glutamyl-phosphate reductase activity"/>
    <property type="evidence" value="ECO:0007669"/>
    <property type="project" value="UniProtKB-UniRule"/>
</dbReference>
<gene>
    <name evidence="7" type="primary">argC</name>
    <name evidence="10" type="ORF">ENU96_07950</name>
</gene>
<evidence type="ECO:0000256" key="3">
    <source>
        <dbReference type="ARBA" id="ARBA00022605"/>
    </source>
</evidence>
<dbReference type="Pfam" id="PF22698">
    <property type="entry name" value="Semialdhyde_dhC_1"/>
    <property type="match status" value="1"/>
</dbReference>
<dbReference type="PANTHER" id="PTHR32338">
    <property type="entry name" value="N-ACETYL-GAMMA-GLUTAMYL-PHOSPHATE REDUCTASE, CHLOROPLASTIC-RELATED-RELATED"/>
    <property type="match status" value="1"/>
</dbReference>
<comment type="function">
    <text evidence="7">Catalyzes the NADPH-dependent reduction of N-acetyl-5-glutamyl phosphate to yield N-acetyl-L-glutamate 5-semialdehyde.</text>
</comment>
<protein>
    <recommendedName>
        <fullName evidence="7">N-acetyl-gamma-glutamyl-phosphate reductase</fullName>
        <shortName evidence="7">AGPR</shortName>
        <ecNumber evidence="7">1.2.1.38</ecNumber>
    </recommendedName>
    <alternativeName>
        <fullName evidence="7">N-acetyl-glutamate semialdehyde dehydrogenase</fullName>
        <shortName evidence="7">NAGSA dehydrogenase</shortName>
    </alternativeName>
</protein>
<dbReference type="Gene3D" id="3.40.50.720">
    <property type="entry name" value="NAD(P)-binding Rossmann-like Domain"/>
    <property type="match status" value="1"/>
</dbReference>
<keyword evidence="3 7" id="KW-0028">Amino-acid biosynthesis</keyword>
<dbReference type="UniPathway" id="UPA00068">
    <property type="reaction ID" value="UER00108"/>
</dbReference>
<keyword evidence="2 7" id="KW-0055">Arginine biosynthesis</keyword>
<evidence type="ECO:0000259" key="9">
    <source>
        <dbReference type="SMART" id="SM00859"/>
    </source>
</evidence>
<evidence type="ECO:0000256" key="2">
    <source>
        <dbReference type="ARBA" id="ARBA00022571"/>
    </source>
</evidence>
<keyword evidence="7" id="KW-0963">Cytoplasm</keyword>
<dbReference type="FunFam" id="3.30.360.10:FF:000014">
    <property type="entry name" value="N-acetyl-gamma-glutamyl-phosphate reductase"/>
    <property type="match status" value="1"/>
</dbReference>
<comment type="similarity">
    <text evidence="7">Belongs to the NAGSA dehydrogenase family. Type 1 subfamily.</text>
</comment>
<dbReference type="SUPFAM" id="SSF51735">
    <property type="entry name" value="NAD(P)-binding Rossmann-fold domains"/>
    <property type="match status" value="1"/>
</dbReference>
<accession>A0A7V3YMX2</accession>
<keyword evidence="4 7" id="KW-0521">NADP</keyword>
<comment type="pathway">
    <text evidence="1 7">Amino-acid biosynthesis; L-arginine biosynthesis; N(2)-acetyl-L-ornithine from L-glutamate: step 3/4.</text>
</comment>
<evidence type="ECO:0000256" key="8">
    <source>
        <dbReference type="PROSITE-ProRule" id="PRU10010"/>
    </source>
</evidence>
<dbReference type="InterPro" id="IPR023013">
    <property type="entry name" value="AGPR_AS"/>
</dbReference>
<evidence type="ECO:0000256" key="4">
    <source>
        <dbReference type="ARBA" id="ARBA00022857"/>
    </source>
</evidence>
<dbReference type="InterPro" id="IPR036291">
    <property type="entry name" value="NAD(P)-bd_dom_sf"/>
</dbReference>
<dbReference type="InterPro" id="IPR000534">
    <property type="entry name" value="Semialdehyde_DH_NAD-bd"/>
</dbReference>
<evidence type="ECO:0000313" key="10">
    <source>
        <dbReference type="EMBL" id="HGI75592.1"/>
    </source>
</evidence>
<dbReference type="NCBIfam" id="TIGR01850">
    <property type="entry name" value="argC"/>
    <property type="match status" value="1"/>
</dbReference>
<organism evidence="10">
    <name type="scientific">Candidatus Caldatribacterium californiense</name>
    <dbReference type="NCBI Taxonomy" id="1454726"/>
    <lineage>
        <taxon>Bacteria</taxon>
        <taxon>Pseudomonadati</taxon>
        <taxon>Atribacterota</taxon>
        <taxon>Atribacteria</taxon>
        <taxon>Atribacterales</taxon>
        <taxon>Candidatus Caldatribacteriaceae</taxon>
        <taxon>Candidatus Caldatribacterium</taxon>
    </lineage>
</organism>
<dbReference type="EMBL" id="DTEN01000321">
    <property type="protein sequence ID" value="HGI75592.1"/>
    <property type="molecule type" value="Genomic_DNA"/>
</dbReference>
<dbReference type="AlphaFoldDB" id="A0A7V3YMX2"/>
<feature type="domain" description="Semialdehyde dehydrogenase NAD-binding" evidence="9">
    <location>
        <begin position="3"/>
        <end position="141"/>
    </location>
</feature>
<comment type="catalytic activity">
    <reaction evidence="6 7">
        <text>N-acetyl-L-glutamate 5-semialdehyde + phosphate + NADP(+) = N-acetyl-L-glutamyl 5-phosphate + NADPH + H(+)</text>
        <dbReference type="Rhea" id="RHEA:21588"/>
        <dbReference type="ChEBI" id="CHEBI:15378"/>
        <dbReference type="ChEBI" id="CHEBI:29123"/>
        <dbReference type="ChEBI" id="CHEBI:43474"/>
        <dbReference type="ChEBI" id="CHEBI:57783"/>
        <dbReference type="ChEBI" id="CHEBI:57936"/>
        <dbReference type="ChEBI" id="CHEBI:58349"/>
        <dbReference type="EC" id="1.2.1.38"/>
    </reaction>
</comment>
<dbReference type="EC" id="1.2.1.38" evidence="7"/>
<dbReference type="InterPro" id="IPR058924">
    <property type="entry name" value="AGPR_dimerisation_dom"/>
</dbReference>
<dbReference type="InterPro" id="IPR050085">
    <property type="entry name" value="AGPR"/>
</dbReference>
<dbReference type="SMART" id="SM00859">
    <property type="entry name" value="Semialdhyde_dh"/>
    <property type="match status" value="1"/>
</dbReference>
<dbReference type="Pfam" id="PF01118">
    <property type="entry name" value="Semialdhyde_dh"/>
    <property type="match status" value="1"/>
</dbReference>
<evidence type="ECO:0000256" key="7">
    <source>
        <dbReference type="HAMAP-Rule" id="MF_00150"/>
    </source>
</evidence>
<dbReference type="GO" id="GO:0070401">
    <property type="term" value="F:NADP+ binding"/>
    <property type="evidence" value="ECO:0007669"/>
    <property type="project" value="InterPro"/>
</dbReference>
<keyword evidence="5 7" id="KW-0560">Oxidoreductase</keyword>
<dbReference type="InterPro" id="IPR000706">
    <property type="entry name" value="AGPR_type-1"/>
</dbReference>
<dbReference type="GO" id="GO:0051287">
    <property type="term" value="F:NAD binding"/>
    <property type="evidence" value="ECO:0007669"/>
    <property type="project" value="InterPro"/>
</dbReference>
<dbReference type="PANTHER" id="PTHR32338:SF10">
    <property type="entry name" value="N-ACETYL-GAMMA-GLUTAMYL-PHOSPHATE REDUCTASE, CHLOROPLASTIC-RELATED"/>
    <property type="match status" value="1"/>
</dbReference>
<dbReference type="PROSITE" id="PS01224">
    <property type="entry name" value="ARGC"/>
    <property type="match status" value="1"/>
</dbReference>
<evidence type="ECO:0000256" key="1">
    <source>
        <dbReference type="ARBA" id="ARBA00004862"/>
    </source>
</evidence>
<dbReference type="CDD" id="cd17895">
    <property type="entry name" value="AGPR_1_N"/>
    <property type="match status" value="1"/>
</dbReference>
<name>A0A7V3YMX2_9BACT</name>
<dbReference type="GO" id="GO:0005737">
    <property type="term" value="C:cytoplasm"/>
    <property type="evidence" value="ECO:0007669"/>
    <property type="project" value="UniProtKB-SubCell"/>
</dbReference>
<dbReference type="HAMAP" id="MF_00150">
    <property type="entry name" value="ArgC_type1"/>
    <property type="match status" value="1"/>
</dbReference>
<comment type="caution">
    <text evidence="10">The sequence shown here is derived from an EMBL/GenBank/DDBJ whole genome shotgun (WGS) entry which is preliminary data.</text>
</comment>
<reference evidence="10" key="1">
    <citation type="journal article" date="2020" name="mSystems">
        <title>Genome- and Community-Level Interaction Insights into Carbon Utilization and Element Cycling Functions of Hydrothermarchaeota in Hydrothermal Sediment.</title>
        <authorList>
            <person name="Zhou Z."/>
            <person name="Liu Y."/>
            <person name="Xu W."/>
            <person name="Pan J."/>
            <person name="Luo Z.H."/>
            <person name="Li M."/>
        </authorList>
    </citation>
    <scope>NUCLEOTIDE SEQUENCE [LARGE SCALE GENOMIC DNA]</scope>
    <source>
        <strain evidence="10">SpSt-716</strain>
    </source>
</reference>
<comment type="subcellular location">
    <subcellularLocation>
        <location evidence="7">Cytoplasm</location>
    </subcellularLocation>
</comment>
<dbReference type="CDD" id="cd23934">
    <property type="entry name" value="AGPR_1_C"/>
    <property type="match status" value="1"/>
</dbReference>
<evidence type="ECO:0000256" key="5">
    <source>
        <dbReference type="ARBA" id="ARBA00023002"/>
    </source>
</evidence>
<dbReference type="GO" id="GO:0006526">
    <property type="term" value="P:L-arginine biosynthetic process"/>
    <property type="evidence" value="ECO:0007669"/>
    <property type="project" value="UniProtKB-UniRule"/>
</dbReference>
<dbReference type="Gene3D" id="3.30.360.10">
    <property type="entry name" value="Dihydrodipicolinate Reductase, domain 2"/>
    <property type="match status" value="1"/>
</dbReference>
<proteinExistence type="inferred from homology"/>
<sequence length="343" mass="38053">MVRVGILGGTGYTGLELLRILAGHPEVEISWVHSERFSGMSLEGYCPAWQKRVTLVISGQEVLDRAREVDVVFTALPHGVAMEYVPGLLEVTRVIDLSADFRFRCRETYEQWYGIPHKAPHLLEEAVYGLPEIYRERIRTARLVANPGCYPTSVIIPLFPLLREGLIVPPIVVDSKSGVSGAGKKASEDLHFCEVDENLRAYNIGTHRHGPEIAEQLSALGGKASEVYFVPHLLPVKRGILSTMYITLAKEVSEEDLLILWEQAFSEEPWVRVFPRGRFPELKWVVGSNFIDLGLRKVGARNVVVVSAIDNLTKGASGQAVQNLNVMFGIDERVGLPGGVLYP</sequence>
<feature type="active site" evidence="7 8">
    <location>
        <position position="149"/>
    </location>
</feature>
<evidence type="ECO:0000256" key="6">
    <source>
        <dbReference type="ARBA" id="ARBA00050557"/>
    </source>
</evidence>
<dbReference type="SUPFAM" id="SSF55347">
    <property type="entry name" value="Glyceraldehyde-3-phosphate dehydrogenase-like, C-terminal domain"/>
    <property type="match status" value="1"/>
</dbReference>